<dbReference type="PANTHER" id="PTHR30441">
    <property type="entry name" value="DUF748 DOMAIN-CONTAINING PROTEIN"/>
    <property type="match status" value="1"/>
</dbReference>
<proteinExistence type="predicted"/>
<dbReference type="Gene3D" id="3.30.1330.60">
    <property type="entry name" value="OmpA-like domain"/>
    <property type="match status" value="1"/>
</dbReference>
<feature type="region of interest" description="Disordered" evidence="1">
    <location>
        <begin position="221"/>
        <end position="247"/>
    </location>
</feature>
<dbReference type="InterPro" id="IPR052894">
    <property type="entry name" value="AsmA-related"/>
</dbReference>
<dbReference type="GO" id="GO:0005886">
    <property type="term" value="C:plasma membrane"/>
    <property type="evidence" value="ECO:0007669"/>
    <property type="project" value="TreeGrafter"/>
</dbReference>
<reference evidence="3 4" key="1">
    <citation type="journal article" date="2011" name="J. Bacteriol.">
        <title>Complete genome sequence of the polycyclic aromatic hydrocarbon-degrading bacterium Alteromonas sp. strain SN2.</title>
        <authorList>
            <person name="Jin H.M."/>
            <person name="Jeong H."/>
            <person name="Moon E.J."/>
            <person name="Math R.K."/>
            <person name="Lee K."/>
            <person name="Kim H.J."/>
            <person name="Jeon C.O."/>
            <person name="Oh T.K."/>
            <person name="Kim J.F."/>
        </authorList>
    </citation>
    <scope>NUCLEOTIDE SEQUENCE [LARGE SCALE GENOMIC DNA]</scope>
    <source>
        <strain evidence="4">JCM 17741 / KACC 18427 / KCTC 11700BP / SN2</strain>
    </source>
</reference>
<dbReference type="Pfam" id="PF05359">
    <property type="entry name" value="DUF748"/>
    <property type="match status" value="2"/>
</dbReference>
<keyword evidence="4" id="KW-1185">Reference proteome</keyword>
<feature type="transmembrane region" description="Helical" evidence="2">
    <location>
        <begin position="21"/>
        <end position="42"/>
    </location>
</feature>
<gene>
    <name evidence="3" type="ordered locus">ambt_01025</name>
</gene>
<keyword evidence="2" id="KW-0472">Membrane</keyword>
<dbReference type="InterPro" id="IPR036737">
    <property type="entry name" value="OmpA-like_sf"/>
</dbReference>
<dbReference type="HOGENOM" id="CLU_005680_0_0_6"/>
<evidence type="ECO:0000313" key="4">
    <source>
        <dbReference type="Proteomes" id="UP000000683"/>
    </source>
</evidence>
<evidence type="ECO:0000256" key="1">
    <source>
        <dbReference type="SAM" id="MobiDB-lite"/>
    </source>
</evidence>
<sequence>MPIKNLSTSFKQQPKWRRIATYFLLAYLFYALILGLVAPMVLESKAPRILSEQLGRNVSIDNIRINPFLLRARVSGFSIDEASNDEPFIAFTLLEVDVGFWHTLFSFTPTLEHIYLNAPYARFARVSEGDTSLASDQDTTVFNFSDIIDTLAKANNDTTEPEAQEQSEIPHIRLGKFRLSNGHISVADYVTDTQLDYPELSFTLNNLDTLATSLNVDADQSQVSGADNNSLSAKNSTENSSKEESANHYSFTLATTEGGSVQFDGQFQLSPIDIAGSFEVSQIALAPLWPLSDDMIDAKITNGALSFSLNYHLSENNNDFRFQADNADLSLSQLVISDKESPRIKLAELRVSDMSLDTETQQVNVANFSLEQPWISAQIDKSGVDLVSIFTPKGFYEKASQAASSTSSTGPTAATKASPATPPTTATAPTSSDYSASAAPNTGNSASVDATQSDKAAWRVVLQAFALNEGDVLVRESMVSDGVNWRVFPLNLTTGVIDSTLTTPIDYTIDIKLGGSLARSTASSLPDTLSIATPASSISSKGAILANVQAVSGTIDISQFGLSQLQPYVEQYLNLALEDGSADLSGSFEANSDSKVVFNGQASIASLTVIDDLKQEPLLQWADLQIKGIKYNSTDSTLSLEKITLDKPYAKLLIAEDKQTNFSNIVVEQTASPSISTPETKTQPESKQGAHPSADEEVSELVIRIGEIVFNDGSAYFADNSLRPRFASGIESLNGSITKLSSNADTAANVDVKGKIDGYAPVALYGAINPLIKDIFLDLTFTVEGAELTSVNPYSGTYMGHFIDKGLLSLDIQYLLEDNQLAGNNHVVIDQLTLGRKTDSDQALSLPLGLAIALLEDSNGVIDLGLEVSGDLDSPTFGFGSIILKAIGNLITKAVTAPFSLLANLVGSDDDELNEIDFTHGSSQLTDAASSKLATLADALTKRPGLRVNIEGTVDEVPDAYELAEQKLQQQLLALSGQEALPESLSPSTMPISGPLADALSELFVSSTGKTVEEERVVVIAKLQQSGEDTGKDTADSETTPVQVAPDAAQVEQALYIAMYNQVRSAMDIPKRELAHLADARAKTVKNFLANELAVDANRLFLLNSRQHLQLKKSGVALTLEAN</sequence>
<dbReference type="RefSeq" id="WP_013782704.1">
    <property type="nucleotide sequence ID" value="NC_015554.1"/>
</dbReference>
<dbReference type="GO" id="GO:0090313">
    <property type="term" value="P:regulation of protein targeting to membrane"/>
    <property type="evidence" value="ECO:0007669"/>
    <property type="project" value="TreeGrafter"/>
</dbReference>
<dbReference type="AlphaFoldDB" id="F5ZA71"/>
<keyword evidence="2" id="KW-0812">Transmembrane</keyword>
<feature type="compositionally biased region" description="Low complexity" evidence="1">
    <location>
        <begin position="401"/>
        <end position="440"/>
    </location>
</feature>
<keyword evidence="2" id="KW-1133">Transmembrane helix</keyword>
<feature type="region of interest" description="Disordered" evidence="1">
    <location>
        <begin position="401"/>
        <end position="450"/>
    </location>
</feature>
<accession>F5ZA71</accession>
<name>F5ZA71_ALTNA</name>
<dbReference type="Proteomes" id="UP000000683">
    <property type="component" value="Chromosome"/>
</dbReference>
<dbReference type="OrthoDB" id="9757969at2"/>
<dbReference type="KEGG" id="alt:ambt_01025"/>
<feature type="compositionally biased region" description="Polar residues" evidence="1">
    <location>
        <begin position="221"/>
        <end position="231"/>
    </location>
</feature>
<evidence type="ECO:0000313" key="3">
    <source>
        <dbReference type="EMBL" id="AEF01762.1"/>
    </source>
</evidence>
<feature type="compositionally biased region" description="Polar residues" evidence="1">
    <location>
        <begin position="441"/>
        <end position="450"/>
    </location>
</feature>
<dbReference type="EMBL" id="CP002339">
    <property type="protein sequence ID" value="AEF01762.1"/>
    <property type="molecule type" value="Genomic_DNA"/>
</dbReference>
<dbReference type="InterPro" id="IPR008023">
    <property type="entry name" value="DUF748"/>
</dbReference>
<protein>
    <recommendedName>
        <fullName evidence="5">DUF748 domain-containing protein</fullName>
    </recommendedName>
</protein>
<evidence type="ECO:0008006" key="5">
    <source>
        <dbReference type="Google" id="ProtNLM"/>
    </source>
</evidence>
<feature type="region of interest" description="Disordered" evidence="1">
    <location>
        <begin position="669"/>
        <end position="695"/>
    </location>
</feature>
<organism evidence="3 4">
    <name type="scientific">Alteromonas naphthalenivorans</name>
    <dbReference type="NCBI Taxonomy" id="715451"/>
    <lineage>
        <taxon>Bacteria</taxon>
        <taxon>Pseudomonadati</taxon>
        <taxon>Pseudomonadota</taxon>
        <taxon>Gammaproteobacteria</taxon>
        <taxon>Alteromonadales</taxon>
        <taxon>Alteromonadaceae</taxon>
        <taxon>Alteromonas/Salinimonas group</taxon>
        <taxon>Alteromonas</taxon>
    </lineage>
</organism>
<dbReference type="eggNOG" id="COG2982">
    <property type="taxonomic scope" value="Bacteria"/>
</dbReference>
<feature type="compositionally biased region" description="Polar residues" evidence="1">
    <location>
        <begin position="669"/>
        <end position="686"/>
    </location>
</feature>
<dbReference type="PANTHER" id="PTHR30441:SF8">
    <property type="entry name" value="DUF748 DOMAIN-CONTAINING PROTEIN"/>
    <property type="match status" value="1"/>
</dbReference>
<evidence type="ECO:0000256" key="2">
    <source>
        <dbReference type="SAM" id="Phobius"/>
    </source>
</evidence>